<keyword evidence="5 14" id="KW-0235">DNA replication</keyword>
<evidence type="ECO:0000256" key="4">
    <source>
        <dbReference type="ARBA" id="ARBA00022598"/>
    </source>
</evidence>
<organism evidence="17 18">
    <name type="scientific">Natronocella acetinitrilica</name>
    <dbReference type="NCBI Taxonomy" id="414046"/>
    <lineage>
        <taxon>Bacteria</taxon>
        <taxon>Pseudomonadati</taxon>
        <taxon>Pseudomonadota</taxon>
        <taxon>Gammaproteobacteria</taxon>
        <taxon>Chromatiales</taxon>
        <taxon>Ectothiorhodospiraceae</taxon>
        <taxon>Natronocella</taxon>
    </lineage>
</organism>
<keyword evidence="11 14" id="KW-0234">DNA repair</keyword>
<evidence type="ECO:0000256" key="8">
    <source>
        <dbReference type="ARBA" id="ARBA00022833"/>
    </source>
</evidence>
<dbReference type="SMART" id="SM00532">
    <property type="entry name" value="LIGANc"/>
    <property type="match status" value="1"/>
</dbReference>
<comment type="function">
    <text evidence="1 14">DNA ligase that catalyzes the formation of phosphodiester linkages between 5'-phosphoryl and 3'-hydroxyl groups in double-stranded DNA using NAD as a coenzyme and as the energy source for the reaction. It is essential for DNA replication and repair of damaged DNA.</text>
</comment>
<comment type="catalytic activity">
    <reaction evidence="12 14 15">
        <text>NAD(+) + (deoxyribonucleotide)n-3'-hydroxyl + 5'-phospho-(deoxyribonucleotide)m = (deoxyribonucleotide)n+m + AMP + beta-nicotinamide D-nucleotide.</text>
        <dbReference type="EC" id="6.5.1.2"/>
    </reaction>
</comment>
<keyword evidence="9 14" id="KW-0460">Magnesium</keyword>
<feature type="binding site" evidence="14">
    <location>
        <begin position="32"/>
        <end position="36"/>
    </location>
    <ligand>
        <name>NAD(+)</name>
        <dbReference type="ChEBI" id="CHEBI:57540"/>
    </ligand>
</feature>
<dbReference type="GO" id="GO:0006260">
    <property type="term" value="P:DNA replication"/>
    <property type="evidence" value="ECO:0007669"/>
    <property type="project" value="UniProtKB-KW"/>
</dbReference>
<dbReference type="Proteomes" id="UP001205843">
    <property type="component" value="Unassembled WGS sequence"/>
</dbReference>
<dbReference type="GO" id="GO:0006281">
    <property type="term" value="P:DNA repair"/>
    <property type="evidence" value="ECO:0007669"/>
    <property type="project" value="UniProtKB-KW"/>
</dbReference>
<dbReference type="InterPro" id="IPR013839">
    <property type="entry name" value="DNAligase_adenylation"/>
</dbReference>
<name>A0AAE3G2T6_9GAMM</name>
<dbReference type="PANTHER" id="PTHR23389:SF9">
    <property type="entry name" value="DNA LIGASE"/>
    <property type="match status" value="1"/>
</dbReference>
<dbReference type="Gene3D" id="3.30.470.30">
    <property type="entry name" value="DNA ligase/mRNA capping enzyme"/>
    <property type="match status" value="1"/>
</dbReference>
<evidence type="ECO:0000259" key="16">
    <source>
        <dbReference type="PROSITE" id="PS50172"/>
    </source>
</evidence>
<keyword evidence="14" id="KW-0464">Manganese</keyword>
<sequence length="675" mass="72120">MTSAADRHAVLVRQINQWDIEYYVNDAPSVPDGHYDAVRAELEALEAAHPELVTGASPTQRVGAPVASGLAPVTHTTPMLSLDNAFSDEELLEFARRVAGELDGIEPEFCAEPKLDGIACTLRYEMGVLVRAATRGDGTTGEDITHTVRTIRGLPTLLDGMPPAVLEVRGEVVMPHAAFSAYNAEAERLGEKPLVNCRNGAGGALRQLDPRQAARRRLAFFAYGALPWDAADTPDSHYAVLERLKRWGLPVDPLVRRLRGEAALLAYYQELSQARDGLDYDIDGIVYKLDSRFQQEELGTLSRAPRWATARKFPAEERITTQTGVDFQVGRTGVITPVARLEPVFVGGVTVSSATLHNMDEVERLGIMIGDQVVVKRAGDVIPKVVGLAPGGEGAQRTAIVLPERCPACDSPIERDTGESGEGVFHYCTGGLACPAQVLARLQHAVNRDNLDIDGIGARLIEQLHAKGRLDSLDALFRLSAEDIESLPGQGERSAAKAIASIERARHTTLPRLLQSFGVRHVGRTTSKALARHFGSLAAIEAASIEALCEIEDIGPRTASAVHDFVRSPIYRETRDHLLAAGVHWEEVSEEAGGERPLAGQTIVLTGSLEQMSRGEATAALEALGAKVSGSVSKKTSLVVAGPGAGSKLTKAASLGVPVVDESALPGLLQGSLPG</sequence>
<keyword evidence="8 14" id="KW-0862">Zinc</keyword>
<dbReference type="AlphaFoldDB" id="A0AAE3G2T6"/>
<evidence type="ECO:0000256" key="3">
    <source>
        <dbReference type="ARBA" id="ARBA00013308"/>
    </source>
</evidence>
<accession>A0AAE3G2T6</accession>
<dbReference type="EC" id="6.5.1.2" evidence="2 14"/>
<dbReference type="SUPFAM" id="SSF52113">
    <property type="entry name" value="BRCT domain"/>
    <property type="match status" value="1"/>
</dbReference>
<dbReference type="InterPro" id="IPR004149">
    <property type="entry name" value="Znf_DNAligase_C4"/>
</dbReference>
<dbReference type="NCBIfam" id="TIGR00575">
    <property type="entry name" value="dnlj"/>
    <property type="match status" value="1"/>
</dbReference>
<dbReference type="SMART" id="SM00292">
    <property type="entry name" value="BRCT"/>
    <property type="match status" value="1"/>
</dbReference>
<dbReference type="Gene3D" id="6.20.10.30">
    <property type="match status" value="1"/>
</dbReference>
<dbReference type="PROSITE" id="PS01056">
    <property type="entry name" value="DNA_LIGASE_N2"/>
    <property type="match status" value="1"/>
</dbReference>
<gene>
    <name evidence="14" type="primary">ligA</name>
    <name evidence="17" type="ORF">J2T57_001706</name>
</gene>
<dbReference type="SUPFAM" id="SSF50249">
    <property type="entry name" value="Nucleic acid-binding proteins"/>
    <property type="match status" value="1"/>
</dbReference>
<evidence type="ECO:0000256" key="7">
    <source>
        <dbReference type="ARBA" id="ARBA00022763"/>
    </source>
</evidence>
<dbReference type="GO" id="GO:0046872">
    <property type="term" value="F:metal ion binding"/>
    <property type="evidence" value="ECO:0007669"/>
    <property type="project" value="UniProtKB-KW"/>
</dbReference>
<keyword evidence="7 14" id="KW-0227">DNA damage</keyword>
<comment type="caution">
    <text evidence="17">The sequence shown here is derived from an EMBL/GenBank/DDBJ whole genome shotgun (WGS) entry which is preliminary data.</text>
</comment>
<comment type="similarity">
    <text evidence="13 14">Belongs to the NAD-dependent DNA ligase family. LigA subfamily.</text>
</comment>
<dbReference type="HAMAP" id="MF_01588">
    <property type="entry name" value="DNA_ligase_A"/>
    <property type="match status" value="1"/>
</dbReference>
<evidence type="ECO:0000256" key="14">
    <source>
        <dbReference type="HAMAP-Rule" id="MF_01588"/>
    </source>
</evidence>
<feature type="binding site" evidence="14">
    <location>
        <position position="112"/>
    </location>
    <ligand>
        <name>NAD(+)</name>
        <dbReference type="ChEBI" id="CHEBI:57540"/>
    </ligand>
</feature>
<dbReference type="Gene3D" id="2.40.50.140">
    <property type="entry name" value="Nucleic acid-binding proteins"/>
    <property type="match status" value="1"/>
</dbReference>
<feature type="binding site" evidence="14">
    <location>
        <position position="288"/>
    </location>
    <ligand>
        <name>NAD(+)</name>
        <dbReference type="ChEBI" id="CHEBI:57540"/>
    </ligand>
</feature>
<feature type="binding site" evidence="14">
    <location>
        <position position="409"/>
    </location>
    <ligand>
        <name>Zn(2+)</name>
        <dbReference type="ChEBI" id="CHEBI:29105"/>
    </ligand>
</feature>
<evidence type="ECO:0000256" key="5">
    <source>
        <dbReference type="ARBA" id="ARBA00022705"/>
    </source>
</evidence>
<dbReference type="InterPro" id="IPR012340">
    <property type="entry name" value="NA-bd_OB-fold"/>
</dbReference>
<dbReference type="SMART" id="SM00278">
    <property type="entry name" value="HhH1"/>
    <property type="match status" value="3"/>
</dbReference>
<evidence type="ECO:0000256" key="13">
    <source>
        <dbReference type="ARBA" id="ARBA00060881"/>
    </source>
</evidence>
<evidence type="ECO:0000256" key="10">
    <source>
        <dbReference type="ARBA" id="ARBA00023027"/>
    </source>
</evidence>
<dbReference type="Pfam" id="PF03120">
    <property type="entry name" value="OB_DNA_ligase"/>
    <property type="match status" value="1"/>
</dbReference>
<feature type="binding site" evidence="14">
    <location>
        <position position="171"/>
    </location>
    <ligand>
        <name>NAD(+)</name>
        <dbReference type="ChEBI" id="CHEBI:57540"/>
    </ligand>
</feature>
<dbReference type="RefSeq" id="WP_253476723.1">
    <property type="nucleotide sequence ID" value="NZ_JALJXV010000003.1"/>
</dbReference>
<dbReference type="Pfam" id="PF01653">
    <property type="entry name" value="DNA_ligase_aden"/>
    <property type="match status" value="1"/>
</dbReference>
<dbReference type="GO" id="GO:0003911">
    <property type="term" value="F:DNA ligase (NAD+) activity"/>
    <property type="evidence" value="ECO:0007669"/>
    <property type="project" value="UniProtKB-UniRule"/>
</dbReference>
<feature type="binding site" evidence="14">
    <location>
        <position position="312"/>
    </location>
    <ligand>
        <name>NAD(+)</name>
        <dbReference type="ChEBI" id="CHEBI:57540"/>
    </ligand>
</feature>
<dbReference type="Gene3D" id="3.40.50.10190">
    <property type="entry name" value="BRCT domain"/>
    <property type="match status" value="1"/>
</dbReference>
<reference evidence="17" key="1">
    <citation type="submission" date="2022-03" db="EMBL/GenBank/DDBJ databases">
        <title>Genomic Encyclopedia of Type Strains, Phase III (KMG-III): the genomes of soil and plant-associated and newly described type strains.</title>
        <authorList>
            <person name="Whitman W."/>
        </authorList>
    </citation>
    <scope>NUCLEOTIDE SEQUENCE</scope>
    <source>
        <strain evidence="17">ANL 6-2</strain>
    </source>
</reference>
<keyword evidence="18" id="KW-1185">Reference proteome</keyword>
<dbReference type="InterPro" id="IPR001357">
    <property type="entry name" value="BRCT_dom"/>
</dbReference>
<dbReference type="InterPro" id="IPR036420">
    <property type="entry name" value="BRCT_dom_sf"/>
</dbReference>
<dbReference type="SUPFAM" id="SSF47781">
    <property type="entry name" value="RuvA domain 2-like"/>
    <property type="match status" value="1"/>
</dbReference>
<dbReference type="NCBIfam" id="NF005932">
    <property type="entry name" value="PRK07956.1"/>
    <property type="match status" value="1"/>
</dbReference>
<dbReference type="InterPro" id="IPR004150">
    <property type="entry name" value="NAD_DNA_ligase_OB"/>
</dbReference>
<dbReference type="Pfam" id="PF14520">
    <property type="entry name" value="HHH_5"/>
    <property type="match status" value="1"/>
</dbReference>
<feature type="domain" description="BRCT" evidence="16">
    <location>
        <begin position="593"/>
        <end position="665"/>
    </location>
</feature>
<feature type="binding site" evidence="14">
    <location>
        <position position="406"/>
    </location>
    <ligand>
        <name>Zn(2+)</name>
        <dbReference type="ChEBI" id="CHEBI:29105"/>
    </ligand>
</feature>
<feature type="binding site" evidence="14">
    <location>
        <position position="135"/>
    </location>
    <ligand>
        <name>NAD(+)</name>
        <dbReference type="ChEBI" id="CHEBI:57540"/>
    </ligand>
</feature>
<evidence type="ECO:0000256" key="1">
    <source>
        <dbReference type="ARBA" id="ARBA00004067"/>
    </source>
</evidence>
<comment type="caution">
    <text evidence="14">Lacks conserved residue(s) required for the propagation of feature annotation.</text>
</comment>
<proteinExistence type="inferred from homology"/>
<dbReference type="InterPro" id="IPR018239">
    <property type="entry name" value="DNA_ligase_AS"/>
</dbReference>
<dbReference type="GO" id="GO:0005829">
    <property type="term" value="C:cytosol"/>
    <property type="evidence" value="ECO:0007669"/>
    <property type="project" value="TreeGrafter"/>
</dbReference>
<evidence type="ECO:0000256" key="6">
    <source>
        <dbReference type="ARBA" id="ARBA00022723"/>
    </source>
</evidence>
<keyword evidence="4 14" id="KW-0436">Ligase</keyword>
<dbReference type="Pfam" id="PF12826">
    <property type="entry name" value="HHH_2"/>
    <property type="match status" value="1"/>
</dbReference>
<evidence type="ECO:0000313" key="17">
    <source>
        <dbReference type="EMBL" id="MCP1674604.1"/>
    </source>
</evidence>
<dbReference type="PIRSF" id="PIRSF001604">
    <property type="entry name" value="LigA"/>
    <property type="match status" value="1"/>
</dbReference>
<protein>
    <recommendedName>
        <fullName evidence="3 14">DNA ligase</fullName>
        <ecNumber evidence="2 14">6.5.1.2</ecNumber>
    </recommendedName>
    <alternativeName>
        <fullName evidence="14">Polydeoxyribonucleotide synthase [NAD(+)]</fullName>
    </alternativeName>
</protein>
<dbReference type="Gene3D" id="1.10.287.610">
    <property type="entry name" value="Helix hairpin bin"/>
    <property type="match status" value="1"/>
</dbReference>
<dbReference type="InterPro" id="IPR041663">
    <property type="entry name" value="DisA/LigA_HHH"/>
</dbReference>
<feature type="binding site" evidence="14">
    <location>
        <begin position="81"/>
        <end position="82"/>
    </location>
    <ligand>
        <name>NAD(+)</name>
        <dbReference type="ChEBI" id="CHEBI:57540"/>
    </ligand>
</feature>
<evidence type="ECO:0000256" key="15">
    <source>
        <dbReference type="RuleBase" id="RU000618"/>
    </source>
</evidence>
<evidence type="ECO:0000313" key="18">
    <source>
        <dbReference type="Proteomes" id="UP001205843"/>
    </source>
</evidence>
<dbReference type="CDD" id="cd00114">
    <property type="entry name" value="LIGANc"/>
    <property type="match status" value="1"/>
</dbReference>
<dbReference type="Pfam" id="PF03119">
    <property type="entry name" value="DNA_ligase_ZBD"/>
    <property type="match status" value="1"/>
</dbReference>
<dbReference type="PANTHER" id="PTHR23389">
    <property type="entry name" value="CHROMOSOME TRANSMISSION FIDELITY FACTOR 18"/>
    <property type="match status" value="1"/>
</dbReference>
<evidence type="ECO:0000256" key="12">
    <source>
        <dbReference type="ARBA" id="ARBA00034005"/>
    </source>
</evidence>
<dbReference type="PROSITE" id="PS50172">
    <property type="entry name" value="BRCT"/>
    <property type="match status" value="1"/>
</dbReference>
<dbReference type="Pfam" id="PF00533">
    <property type="entry name" value="BRCT"/>
    <property type="match status" value="1"/>
</dbReference>
<dbReference type="InterPro" id="IPR033136">
    <property type="entry name" value="DNA_ligase_CS"/>
</dbReference>
<evidence type="ECO:0000256" key="2">
    <source>
        <dbReference type="ARBA" id="ARBA00012722"/>
    </source>
</evidence>
<dbReference type="Gene3D" id="1.10.150.20">
    <property type="entry name" value="5' to 3' exonuclease, C-terminal subdomain"/>
    <property type="match status" value="2"/>
</dbReference>
<evidence type="ECO:0000256" key="11">
    <source>
        <dbReference type="ARBA" id="ARBA00023204"/>
    </source>
</evidence>
<keyword evidence="10 14" id="KW-0520">NAD</keyword>
<feature type="active site" description="N6-AMP-lysine intermediate" evidence="14">
    <location>
        <position position="114"/>
    </location>
</feature>
<dbReference type="PROSITE" id="PS01055">
    <property type="entry name" value="DNA_LIGASE_N1"/>
    <property type="match status" value="1"/>
</dbReference>
<dbReference type="InterPro" id="IPR001679">
    <property type="entry name" value="DNA_ligase"/>
</dbReference>
<keyword evidence="6 14" id="KW-0479">Metal-binding</keyword>
<dbReference type="InterPro" id="IPR010994">
    <property type="entry name" value="RuvA_2-like"/>
</dbReference>
<dbReference type="InterPro" id="IPR013840">
    <property type="entry name" value="DNAligase_N"/>
</dbReference>
<dbReference type="EMBL" id="JALJXV010000003">
    <property type="protein sequence ID" value="MCP1674604.1"/>
    <property type="molecule type" value="Genomic_DNA"/>
</dbReference>
<dbReference type="SUPFAM" id="SSF56091">
    <property type="entry name" value="DNA ligase/mRNA capping enzyme, catalytic domain"/>
    <property type="match status" value="1"/>
</dbReference>
<dbReference type="FunFam" id="2.40.50.140:FF:000012">
    <property type="entry name" value="DNA ligase"/>
    <property type="match status" value="1"/>
</dbReference>
<dbReference type="InterPro" id="IPR003583">
    <property type="entry name" value="Hlx-hairpin-Hlx_DNA-bd_motif"/>
</dbReference>
<feature type="binding site" evidence="14">
    <location>
        <position position="434"/>
    </location>
    <ligand>
        <name>Zn(2+)</name>
        <dbReference type="ChEBI" id="CHEBI:29105"/>
    </ligand>
</feature>
<dbReference type="GO" id="GO:0003677">
    <property type="term" value="F:DNA binding"/>
    <property type="evidence" value="ECO:0007669"/>
    <property type="project" value="InterPro"/>
</dbReference>
<evidence type="ECO:0000256" key="9">
    <source>
        <dbReference type="ARBA" id="ARBA00022842"/>
    </source>
</evidence>
<comment type="cofactor">
    <cofactor evidence="14">
        <name>Mg(2+)</name>
        <dbReference type="ChEBI" id="CHEBI:18420"/>
    </cofactor>
    <cofactor evidence="14">
        <name>Mn(2+)</name>
        <dbReference type="ChEBI" id="CHEBI:29035"/>
    </cofactor>
</comment>
<dbReference type="CDD" id="cd17748">
    <property type="entry name" value="BRCT_DNA_ligase_like"/>
    <property type="match status" value="1"/>
</dbReference>